<reference evidence="1 2" key="1">
    <citation type="submission" date="2023-02" db="EMBL/GenBank/DDBJ databases">
        <authorList>
            <person name="Mo P."/>
        </authorList>
    </citation>
    <scope>NUCLEOTIDE SEQUENCE [LARGE SCALE GENOMIC DNA]</scope>
    <source>
        <strain evidence="1 2">HUAS 3</strain>
    </source>
</reference>
<evidence type="ECO:0008006" key="3">
    <source>
        <dbReference type="Google" id="ProtNLM"/>
    </source>
</evidence>
<proteinExistence type="predicted"/>
<evidence type="ECO:0000313" key="1">
    <source>
        <dbReference type="EMBL" id="WDZ84771.1"/>
    </source>
</evidence>
<name>A0ABY7ZP40_9ACTN</name>
<sequence length="65" mass="7187">MIQKRIGQWAVMAVAVPLAAAGARRLSHTLEARRGPSGVSRMLSKGADIIRPRRAKRRLSWLPGR</sequence>
<dbReference type="EMBL" id="CP118615">
    <property type="protein sequence ID" value="WDZ84771.1"/>
    <property type="molecule type" value="Genomic_DNA"/>
</dbReference>
<dbReference type="Proteomes" id="UP001219605">
    <property type="component" value="Chromosome"/>
</dbReference>
<gene>
    <name evidence="1" type="ORF">PVK37_30865</name>
</gene>
<accession>A0ABY7ZP40</accession>
<keyword evidence="2" id="KW-1185">Reference proteome</keyword>
<evidence type="ECO:0000313" key="2">
    <source>
        <dbReference type="Proteomes" id="UP001219605"/>
    </source>
</evidence>
<organism evidence="1 2">
    <name type="scientific">Micromonospora cathayae</name>
    <dbReference type="NCBI Taxonomy" id="3028804"/>
    <lineage>
        <taxon>Bacteria</taxon>
        <taxon>Bacillati</taxon>
        <taxon>Actinomycetota</taxon>
        <taxon>Actinomycetes</taxon>
        <taxon>Micromonosporales</taxon>
        <taxon>Micromonosporaceae</taxon>
        <taxon>Micromonospora</taxon>
    </lineage>
</organism>
<protein>
    <recommendedName>
        <fullName evidence="3">Secreted protein</fullName>
    </recommendedName>
</protein>
<dbReference type="RefSeq" id="WP_275031375.1">
    <property type="nucleotide sequence ID" value="NZ_CP118615.1"/>
</dbReference>